<dbReference type="EMBL" id="JMIX01000005">
    <property type="protein sequence ID" value="KEO96440.1"/>
    <property type="molecule type" value="Genomic_DNA"/>
</dbReference>
<name>A0A074MUE7_9SPHN</name>
<dbReference type="AlphaFoldDB" id="A0A074MUE7"/>
<protein>
    <recommendedName>
        <fullName evidence="4">LPS export ABC transporter periplasmic protein LptC</fullName>
    </recommendedName>
</protein>
<keyword evidence="1" id="KW-0472">Membrane</keyword>
<organism evidence="2 3">
    <name type="scientific">Erythrobacter litoralis</name>
    <dbReference type="NCBI Taxonomy" id="39960"/>
    <lineage>
        <taxon>Bacteria</taxon>
        <taxon>Pseudomonadati</taxon>
        <taxon>Pseudomonadota</taxon>
        <taxon>Alphaproteobacteria</taxon>
        <taxon>Sphingomonadales</taxon>
        <taxon>Erythrobacteraceae</taxon>
        <taxon>Erythrobacter/Porphyrobacter group</taxon>
        <taxon>Erythrobacter</taxon>
    </lineage>
</organism>
<evidence type="ECO:0008006" key="4">
    <source>
        <dbReference type="Google" id="ProtNLM"/>
    </source>
</evidence>
<comment type="caution">
    <text evidence="2">The sequence shown here is derived from an EMBL/GenBank/DDBJ whole genome shotgun (WGS) entry which is preliminary data.</text>
</comment>
<dbReference type="Proteomes" id="UP000027866">
    <property type="component" value="Unassembled WGS sequence"/>
</dbReference>
<accession>A0A074MUE7</accession>
<evidence type="ECO:0000313" key="2">
    <source>
        <dbReference type="EMBL" id="KEO96440.1"/>
    </source>
</evidence>
<evidence type="ECO:0000313" key="3">
    <source>
        <dbReference type="Proteomes" id="UP000027866"/>
    </source>
</evidence>
<keyword evidence="3" id="KW-1185">Reference proteome</keyword>
<evidence type="ECO:0000256" key="1">
    <source>
        <dbReference type="SAM" id="Phobius"/>
    </source>
</evidence>
<dbReference type="Pfam" id="PF06835">
    <property type="entry name" value="LptC"/>
    <property type="match status" value="1"/>
</dbReference>
<keyword evidence="1" id="KW-0812">Transmembrane</keyword>
<sequence length="222" mass="23765">MATRKRIETDEAKALRSKRQHFAAPGGSHDRLVGFLARALPVGVGIVAGLMVITPLSPRGEVSFLLDRNKVAMIDERLSVDNAMYRGRDDRGRPFSLMAGEAVQRSSAEGLVRMEDLVAQILLPEGPARLAAQGGVYDIDAEVVDVLGPVRLTAADGYSMTARGVSVDLRQRLMTGDEGVEGAVPAGTFSADTIRADIAARTLTLEGNARLTMIPGKLRMPQ</sequence>
<gene>
    <name evidence="2" type="ORF">EH32_09420</name>
</gene>
<proteinExistence type="predicted"/>
<keyword evidence="1" id="KW-1133">Transmembrane helix</keyword>
<reference evidence="2 3" key="1">
    <citation type="submission" date="2014-04" db="EMBL/GenBank/DDBJ databases">
        <title>A comprehensive comparison of genomes of Erythrobacter spp. Strains.</title>
        <authorList>
            <person name="Zheng Q."/>
        </authorList>
    </citation>
    <scope>NUCLEOTIDE SEQUENCE [LARGE SCALE GENOMIC DNA]</scope>
    <source>
        <strain evidence="2 3">DSM 8509</strain>
    </source>
</reference>
<feature type="transmembrane region" description="Helical" evidence="1">
    <location>
        <begin position="35"/>
        <end position="56"/>
    </location>
</feature>
<dbReference type="InterPro" id="IPR010664">
    <property type="entry name" value="LipoPS_assembly_LptC-rel"/>
</dbReference>